<protein>
    <submittedName>
        <fullName evidence="2">Phage/plasmid replication protein, II/X family</fullName>
    </submittedName>
</protein>
<name>A0AA95KHM1_9GAMM</name>
<organism evidence="2">
    <name type="scientific">Candidatus Thiothrix putei</name>
    <dbReference type="NCBI Taxonomy" id="3080811"/>
    <lineage>
        <taxon>Bacteria</taxon>
        <taxon>Pseudomonadati</taxon>
        <taxon>Pseudomonadota</taxon>
        <taxon>Gammaproteobacteria</taxon>
        <taxon>Thiotrichales</taxon>
        <taxon>Thiotrichaceae</taxon>
        <taxon>Thiothrix</taxon>
    </lineage>
</organism>
<evidence type="ECO:0000313" key="2">
    <source>
        <dbReference type="EMBL" id="WGZ92656.1"/>
    </source>
</evidence>
<gene>
    <name evidence="2" type="ORF">QJT81_12350</name>
</gene>
<accession>A0AA95KHM1</accession>
<sequence length="394" mass="45330">MHYSNDTRLCPEHLSKIIKKYLLNTRYYYLSSHDILSPVMIDRLHFIISIGEHRPIAETYLLELDDNGEVVKSTNKSIKLSTDATNETTLYIRSCEDNTAIEVITSPNKYLYGHNLYGSSDIRFLTTETVHKALTEINRIDILPRVFRPACGNVVESTEIKILGVDINSMCITPRPSQYLSLLPNRLDTNATITVKDNTVYVGNHVHSDSAFRIYDKWVERNNKKMLQYLSSKDQEWMSDKLRIELILKPRELDKLELSDVAQWSINIAEIIYKKYREKLKLMKAVSEDLSLLDSVEAGYYCRWKYVGDPLEVIIPAERTRVRYRKSVKDKIGVDLARPYNGEGMNPLLQMVEPRHMKMSGIPLSEIESTVARIEVSDTDTDTKANIPLSMLMG</sequence>
<reference evidence="2" key="2">
    <citation type="submission" date="2023-04" db="EMBL/GenBank/DDBJ databases">
        <authorList>
            <person name="Beletskiy A.V."/>
            <person name="Mardanov A.V."/>
            <person name="Ravin N.V."/>
        </authorList>
    </citation>
    <scope>NUCLEOTIDE SEQUENCE</scope>
    <source>
        <strain evidence="2">GKL-02</strain>
    </source>
</reference>
<dbReference type="Proteomes" id="UP001301326">
    <property type="component" value="Chromosome"/>
</dbReference>
<feature type="domain" description="Replication-associated protein G2P N-terminal" evidence="1">
    <location>
        <begin position="40"/>
        <end position="265"/>
    </location>
</feature>
<dbReference type="EMBL" id="CP124756">
    <property type="protein sequence ID" value="WGZ92656.1"/>
    <property type="molecule type" value="Genomic_DNA"/>
</dbReference>
<dbReference type="KEGG" id="tput:QJT81_12350"/>
<dbReference type="NCBIfam" id="TIGR01629">
    <property type="entry name" value="rep_II_X"/>
    <property type="match status" value="1"/>
</dbReference>
<evidence type="ECO:0000259" key="1">
    <source>
        <dbReference type="Pfam" id="PF05144"/>
    </source>
</evidence>
<dbReference type="InterPro" id="IPR022686">
    <property type="entry name" value="G2P_N"/>
</dbReference>
<dbReference type="InterPro" id="IPR006516">
    <property type="entry name" value="G2P"/>
</dbReference>
<dbReference type="GO" id="GO:0006260">
    <property type="term" value="P:DNA replication"/>
    <property type="evidence" value="ECO:0007669"/>
    <property type="project" value="InterPro"/>
</dbReference>
<dbReference type="AlphaFoldDB" id="A0AA95KHM1"/>
<proteinExistence type="predicted"/>
<reference evidence="2" key="1">
    <citation type="journal article" date="2023" name="Int. J. Mol. Sci.">
        <title>Metagenomics Revealed a New Genus 'Candidatus Thiocaldithrix dubininis' gen. nov., sp. nov. and a New Species 'Candidatus Thiothrix putei' sp. nov. in the Family Thiotrichaceae, Some Members of Which Have Traits of Both Na+- and H+-Motive Energetics.</title>
        <authorList>
            <person name="Ravin N.V."/>
            <person name="Muntyan M.S."/>
            <person name="Smolyakov D.D."/>
            <person name="Rudenko T.S."/>
            <person name="Beletsky A.V."/>
            <person name="Mardanov A.V."/>
            <person name="Grabovich M.Y."/>
        </authorList>
    </citation>
    <scope>NUCLEOTIDE SEQUENCE</scope>
    <source>
        <strain evidence="2">GKL-02</strain>
    </source>
</reference>
<dbReference type="Pfam" id="PF05144">
    <property type="entry name" value="Phage_CRI"/>
    <property type="match status" value="1"/>
</dbReference>